<sequence>MSLSHVPSIARFARVTSVGRALLLHTNKPNAVHCYAEPVTCRTETALLSLCGNLQLFWSLVRKIDGKTVGQRNYAALSKGQYALSIIIEFRVSGAMKAVPFLRCILAHACTLFSEIA</sequence>
<accession>A0A4Y2BLB1</accession>
<name>A0A4Y2BLB1_ARAVE</name>
<reference evidence="1 2" key="1">
    <citation type="journal article" date="2019" name="Sci. Rep.">
        <title>Orb-weaving spider Araneus ventricosus genome elucidates the spidroin gene catalogue.</title>
        <authorList>
            <person name="Kono N."/>
            <person name="Nakamura H."/>
            <person name="Ohtoshi R."/>
            <person name="Moran D.A.P."/>
            <person name="Shinohara A."/>
            <person name="Yoshida Y."/>
            <person name="Fujiwara M."/>
            <person name="Mori M."/>
            <person name="Tomita M."/>
            <person name="Arakawa K."/>
        </authorList>
    </citation>
    <scope>NUCLEOTIDE SEQUENCE [LARGE SCALE GENOMIC DNA]</scope>
</reference>
<evidence type="ECO:0000313" key="2">
    <source>
        <dbReference type="Proteomes" id="UP000499080"/>
    </source>
</evidence>
<organism evidence="1 2">
    <name type="scientific">Araneus ventricosus</name>
    <name type="common">Orbweaver spider</name>
    <name type="synonym">Epeira ventricosa</name>
    <dbReference type="NCBI Taxonomy" id="182803"/>
    <lineage>
        <taxon>Eukaryota</taxon>
        <taxon>Metazoa</taxon>
        <taxon>Ecdysozoa</taxon>
        <taxon>Arthropoda</taxon>
        <taxon>Chelicerata</taxon>
        <taxon>Arachnida</taxon>
        <taxon>Araneae</taxon>
        <taxon>Araneomorphae</taxon>
        <taxon>Entelegynae</taxon>
        <taxon>Araneoidea</taxon>
        <taxon>Araneidae</taxon>
        <taxon>Araneus</taxon>
    </lineage>
</organism>
<evidence type="ECO:0000313" key="1">
    <source>
        <dbReference type="EMBL" id="GBL93041.1"/>
    </source>
</evidence>
<dbReference type="Proteomes" id="UP000499080">
    <property type="component" value="Unassembled WGS sequence"/>
</dbReference>
<proteinExistence type="predicted"/>
<dbReference type="EMBL" id="BGPR01000090">
    <property type="protein sequence ID" value="GBL93041.1"/>
    <property type="molecule type" value="Genomic_DNA"/>
</dbReference>
<comment type="caution">
    <text evidence="1">The sequence shown here is derived from an EMBL/GenBank/DDBJ whole genome shotgun (WGS) entry which is preliminary data.</text>
</comment>
<dbReference type="AlphaFoldDB" id="A0A4Y2BLB1"/>
<keyword evidence="2" id="KW-1185">Reference proteome</keyword>
<protein>
    <submittedName>
        <fullName evidence="1">Uncharacterized protein</fullName>
    </submittedName>
</protein>
<gene>
    <name evidence="1" type="ORF">AVEN_54668_1</name>
</gene>